<dbReference type="Proteomes" id="UP000275232">
    <property type="component" value="Unassembled WGS sequence"/>
</dbReference>
<sequence length="138" mass="15322">MPDPDPTLWSAEVETLIMRCHPARDRTEDDVRSIVRQLLRLLARAPLTLRRRFGNTLGSAQVERLFDAHASELILLDLCSDVGVMMSRSPHKSVIASVSIADLDIECSFQSRDSLSVAMVSVIATAWLDVMDVTCLPD</sequence>
<gene>
    <name evidence="1" type="ORF">EG799_05335</name>
</gene>
<keyword evidence="2" id="KW-1185">Reference proteome</keyword>
<evidence type="ECO:0000313" key="2">
    <source>
        <dbReference type="Proteomes" id="UP000275232"/>
    </source>
</evidence>
<proteinExistence type="predicted"/>
<dbReference type="EMBL" id="RPFZ01000001">
    <property type="protein sequence ID" value="RPF71099.1"/>
    <property type="molecule type" value="Genomic_DNA"/>
</dbReference>
<dbReference type="AlphaFoldDB" id="A0A3N5CWR9"/>
<organism evidence="1 2">
    <name type="scientific">Aurantiacibacter spongiae</name>
    <dbReference type="NCBI Taxonomy" id="2488860"/>
    <lineage>
        <taxon>Bacteria</taxon>
        <taxon>Pseudomonadati</taxon>
        <taxon>Pseudomonadota</taxon>
        <taxon>Alphaproteobacteria</taxon>
        <taxon>Sphingomonadales</taxon>
        <taxon>Erythrobacteraceae</taxon>
        <taxon>Aurantiacibacter</taxon>
    </lineage>
</organism>
<name>A0A3N5CWR9_9SPHN</name>
<protein>
    <submittedName>
        <fullName evidence="1">Uncharacterized protein</fullName>
    </submittedName>
</protein>
<comment type="caution">
    <text evidence="1">The sequence shown here is derived from an EMBL/GenBank/DDBJ whole genome shotgun (WGS) entry which is preliminary data.</text>
</comment>
<accession>A0A3N5CWR9</accession>
<dbReference type="RefSeq" id="WP_123879219.1">
    <property type="nucleotide sequence ID" value="NZ_RPFZ01000001.1"/>
</dbReference>
<evidence type="ECO:0000313" key="1">
    <source>
        <dbReference type="EMBL" id="RPF71099.1"/>
    </source>
</evidence>
<reference evidence="1 2" key="1">
    <citation type="submission" date="2018-11" db="EMBL/GenBank/DDBJ databases">
        <title>Erythrobacter spongiae sp. nov., isolated from a marine sponge.</title>
        <authorList>
            <person name="Zhuang L."/>
            <person name="Luo L."/>
        </authorList>
    </citation>
    <scope>NUCLEOTIDE SEQUENCE [LARGE SCALE GENOMIC DNA]</scope>
    <source>
        <strain evidence="1 2">HN-E23</strain>
    </source>
</reference>